<dbReference type="InterPro" id="IPR051331">
    <property type="entry name" value="Chorismate_mutase-related"/>
</dbReference>
<sequence length="100" mass="11150">MHGVNMSTINEVRQEIRLIDSEIMQLIHKRVGMAAKVLEAKKKEAININDPSQNTVVLDRAADAAVELNLDVSAVKEIFKILITMNIERQQELSGEGNLP</sequence>
<evidence type="ECO:0000259" key="2">
    <source>
        <dbReference type="PROSITE" id="PS51168"/>
    </source>
</evidence>
<reference evidence="4" key="1">
    <citation type="submission" date="2016-10" db="EMBL/GenBank/DDBJ databases">
        <authorList>
            <person name="Varghese N."/>
            <person name="Submissions S."/>
        </authorList>
    </citation>
    <scope>NUCLEOTIDE SEQUENCE [LARGE SCALE GENOMIC DNA]</scope>
    <source>
        <strain evidence="4">Mob M</strain>
    </source>
</reference>
<dbReference type="InterPro" id="IPR010950">
    <property type="entry name" value="Chorismate_mutase_arc"/>
</dbReference>
<dbReference type="EMBL" id="FOUJ01000001">
    <property type="protein sequence ID" value="SFM18581.1"/>
    <property type="molecule type" value="Genomic_DNA"/>
</dbReference>
<dbReference type="InterPro" id="IPR002701">
    <property type="entry name" value="CM_II_prokaryot"/>
</dbReference>
<dbReference type="Gene3D" id="1.20.59.10">
    <property type="entry name" value="Chorismate mutase"/>
    <property type="match status" value="1"/>
</dbReference>
<dbReference type="PANTHER" id="PTHR38041">
    <property type="entry name" value="CHORISMATE MUTASE"/>
    <property type="match status" value="1"/>
</dbReference>
<evidence type="ECO:0000313" key="4">
    <source>
        <dbReference type="Proteomes" id="UP000198535"/>
    </source>
</evidence>
<protein>
    <submittedName>
        <fullName evidence="3">Chorismate mutase</fullName>
    </submittedName>
</protein>
<dbReference type="SUPFAM" id="SSF48600">
    <property type="entry name" value="Chorismate mutase II"/>
    <property type="match status" value="1"/>
</dbReference>
<gene>
    <name evidence="3" type="ORF">SAMN04488696_0242</name>
</gene>
<dbReference type="GO" id="GO:0009697">
    <property type="term" value="P:salicylic acid biosynthetic process"/>
    <property type="evidence" value="ECO:0007669"/>
    <property type="project" value="TreeGrafter"/>
</dbReference>
<organism evidence="3 4">
    <name type="scientific">Methanolobus profundi</name>
    <dbReference type="NCBI Taxonomy" id="487685"/>
    <lineage>
        <taxon>Archaea</taxon>
        <taxon>Methanobacteriati</taxon>
        <taxon>Methanobacteriota</taxon>
        <taxon>Stenosarchaea group</taxon>
        <taxon>Methanomicrobia</taxon>
        <taxon>Methanosarcinales</taxon>
        <taxon>Methanosarcinaceae</taxon>
        <taxon>Methanolobus</taxon>
    </lineage>
</organism>
<dbReference type="PROSITE" id="PS51168">
    <property type="entry name" value="CHORISMATE_MUT_2"/>
    <property type="match status" value="1"/>
</dbReference>
<evidence type="ECO:0000313" key="3">
    <source>
        <dbReference type="EMBL" id="SFM18581.1"/>
    </source>
</evidence>
<name>A0A1I4NSW0_9EURY</name>
<dbReference type="InterPro" id="IPR036263">
    <property type="entry name" value="Chorismate_II_sf"/>
</dbReference>
<keyword evidence="1" id="KW-0413">Isomerase</keyword>
<feature type="domain" description="Chorismate mutase" evidence="2">
    <location>
        <begin position="3"/>
        <end position="94"/>
    </location>
</feature>
<dbReference type="Proteomes" id="UP000198535">
    <property type="component" value="Unassembled WGS sequence"/>
</dbReference>
<dbReference type="GO" id="GO:0004106">
    <property type="term" value="F:chorismate mutase activity"/>
    <property type="evidence" value="ECO:0007669"/>
    <property type="project" value="InterPro"/>
</dbReference>
<dbReference type="NCBIfam" id="TIGR01791">
    <property type="entry name" value="CM_archaeal"/>
    <property type="match status" value="1"/>
</dbReference>
<proteinExistence type="predicted"/>
<dbReference type="STRING" id="487685.SAMN04488696_0242"/>
<keyword evidence="4" id="KW-1185">Reference proteome</keyword>
<evidence type="ECO:0000256" key="1">
    <source>
        <dbReference type="ARBA" id="ARBA00023235"/>
    </source>
</evidence>
<accession>A0A1I4NSW0</accession>
<dbReference type="AlphaFoldDB" id="A0A1I4NSW0"/>
<dbReference type="GO" id="GO:0046417">
    <property type="term" value="P:chorismate metabolic process"/>
    <property type="evidence" value="ECO:0007669"/>
    <property type="project" value="InterPro"/>
</dbReference>
<dbReference type="PANTHER" id="PTHR38041:SF1">
    <property type="entry name" value="CHORISMATE MUTASE"/>
    <property type="match status" value="1"/>
</dbReference>
<dbReference type="Pfam" id="PF01817">
    <property type="entry name" value="CM_2"/>
    <property type="match status" value="1"/>
</dbReference>
<dbReference type="SMART" id="SM00830">
    <property type="entry name" value="CM_2"/>
    <property type="match status" value="1"/>
</dbReference>
<dbReference type="InterPro" id="IPR036979">
    <property type="entry name" value="CM_dom_sf"/>
</dbReference>